<dbReference type="NCBIfam" id="NF033711">
    <property type="entry name" value="T9SS_PorQ"/>
    <property type="match status" value="1"/>
</dbReference>
<dbReference type="OrthoDB" id="9809953at2"/>
<sequence>MKIKKLAFFLSILLWWYFPLYAQLGGKQHFSFLHLASNARILGLGGVNLTADAKDLGMFWANPSLVDTAHATNLQLNFFTLNAGSTYSTLAFQKNLSATRFLRLGVQYLGYGSFDGFDPAGSSTGSFSAGDYALTISYAHRITPFTLGTNLKLVGSSIANFSSFGMLIDIAGAFIHPEKDFKLALAIKNIGFALSNYTDLSQFSMPFDAQIGFSYRPEQMPMRFSLTTHQLFPVADIVYNDPNRKGLIDALGNEVKQSVSLFDKISRRVVIGTELLFSQNFNIRLGYNFLRRSELSVEMRRALVGLSFGFMLRVKNIEIAYSRSIQHLSGGINCFAVSLNTHSLAGKKKKVVE</sequence>
<dbReference type="RefSeq" id="WP_091546712.1">
    <property type="nucleotide sequence ID" value="NZ_FONY01000025.1"/>
</dbReference>
<dbReference type="Proteomes" id="UP000199513">
    <property type="component" value="Unassembled WGS sequence"/>
</dbReference>
<evidence type="ECO:0000313" key="1">
    <source>
        <dbReference type="EMBL" id="SFF31065.1"/>
    </source>
</evidence>
<dbReference type="EMBL" id="FONY01000025">
    <property type="protein sequence ID" value="SFF31065.1"/>
    <property type="molecule type" value="Genomic_DNA"/>
</dbReference>
<protein>
    <recommendedName>
        <fullName evidence="3">Type IX secretion system protein PorQ</fullName>
    </recommendedName>
</protein>
<dbReference type="NCBIfam" id="NF033709">
    <property type="entry name" value="PorV_fam"/>
    <property type="match status" value="1"/>
</dbReference>
<name>A0A1I2HL73_9BACT</name>
<evidence type="ECO:0000313" key="2">
    <source>
        <dbReference type="Proteomes" id="UP000199513"/>
    </source>
</evidence>
<keyword evidence="2" id="KW-1185">Reference proteome</keyword>
<dbReference type="AlphaFoldDB" id="A0A1I2HL73"/>
<dbReference type="STRING" id="1003.SAMN04488541_102511"/>
<proteinExistence type="predicted"/>
<organism evidence="1 2">
    <name type="scientific">Thermoflexibacter ruber</name>
    <dbReference type="NCBI Taxonomy" id="1003"/>
    <lineage>
        <taxon>Bacteria</taxon>
        <taxon>Pseudomonadati</taxon>
        <taxon>Bacteroidota</taxon>
        <taxon>Cytophagia</taxon>
        <taxon>Cytophagales</taxon>
        <taxon>Thermoflexibacteraceae</taxon>
        <taxon>Thermoflexibacter</taxon>
    </lineage>
</organism>
<accession>A0A1I2HL73</accession>
<gene>
    <name evidence="1" type="ORF">SAMN04488541_102511</name>
</gene>
<reference evidence="1 2" key="1">
    <citation type="submission" date="2016-10" db="EMBL/GenBank/DDBJ databases">
        <authorList>
            <person name="de Groot N.N."/>
        </authorList>
    </citation>
    <scope>NUCLEOTIDE SEQUENCE [LARGE SCALE GENOMIC DNA]</scope>
    <source>
        <strain>GEY</strain>
        <strain evidence="2">DSM 9560</strain>
    </source>
</reference>
<evidence type="ECO:0008006" key="3">
    <source>
        <dbReference type="Google" id="ProtNLM"/>
    </source>
</evidence>